<proteinExistence type="predicted"/>
<evidence type="ECO:0000256" key="1">
    <source>
        <dbReference type="SAM" id="MobiDB-lite"/>
    </source>
</evidence>
<sequence>MVGPASIGEQGWDGHLRRPGDQRPVPGNRALRLSFAGDDPGPGARAGGGSASHSGVAEPALGSAASDAIATPAPALRFDPPLSSGRARPPPMVAPAVAGGPGPCSPLCGPCGPVLAIGPSDRDPAGSDPPAPAGGMARPSAKGLPAVASSGSGPRAGASHPLRSHPSGSPALFRPHPAAGDPHPGRRRSGLRPPSASGGRGDPAALWPSILLRPLCRHQQAFEESGSVAGSLAEGSSPFAFRRGSSPPGPGRAVGSPLPVAARGGRSTCGNGSGGSAACALHRRAAFRFPFIVGRIRPAGSRGHGLWRSGGLFRHPGAAGGSGGSRPVLRPAGHGIDGSGH</sequence>
<name>A0A2H5Y977_9CHLR</name>
<feature type="region of interest" description="Disordered" evidence="1">
    <location>
        <begin position="317"/>
        <end position="341"/>
    </location>
</feature>
<evidence type="ECO:0000313" key="3">
    <source>
        <dbReference type="Proteomes" id="UP000236642"/>
    </source>
</evidence>
<dbReference type="EMBL" id="BEHY01000090">
    <property type="protein sequence ID" value="GBD09989.1"/>
    <property type="molecule type" value="Genomic_DNA"/>
</dbReference>
<feature type="compositionally biased region" description="Low complexity" evidence="1">
    <location>
        <begin position="63"/>
        <end position="75"/>
    </location>
</feature>
<feature type="compositionally biased region" description="Low complexity" evidence="1">
    <location>
        <begin position="145"/>
        <end position="161"/>
    </location>
</feature>
<evidence type="ECO:0000313" key="2">
    <source>
        <dbReference type="EMBL" id="GBD09989.1"/>
    </source>
</evidence>
<protein>
    <submittedName>
        <fullName evidence="2">Uncharacterized protein</fullName>
    </submittedName>
</protein>
<organism evidence="2 3">
    <name type="scientific">Candidatus Thermoflexus japonica</name>
    <dbReference type="NCBI Taxonomy" id="2035417"/>
    <lineage>
        <taxon>Bacteria</taxon>
        <taxon>Bacillati</taxon>
        <taxon>Chloroflexota</taxon>
        <taxon>Thermoflexia</taxon>
        <taxon>Thermoflexales</taxon>
        <taxon>Thermoflexaceae</taxon>
        <taxon>Thermoflexus</taxon>
    </lineage>
</organism>
<reference evidence="3" key="1">
    <citation type="submission" date="2017-09" db="EMBL/GenBank/DDBJ databases">
        <title>Metaegenomics of thermophilic ammonia-oxidizing enrichment culture.</title>
        <authorList>
            <person name="Kato S."/>
            <person name="Suzuki K."/>
        </authorList>
    </citation>
    <scope>NUCLEOTIDE SEQUENCE [LARGE SCALE GENOMIC DNA]</scope>
</reference>
<comment type="caution">
    <text evidence="2">The sequence shown here is derived from an EMBL/GenBank/DDBJ whole genome shotgun (WGS) entry which is preliminary data.</text>
</comment>
<feature type="compositionally biased region" description="Basic and acidic residues" evidence="1">
    <location>
        <begin position="12"/>
        <end position="21"/>
    </location>
</feature>
<accession>A0A2H5Y977</accession>
<feature type="region of interest" description="Disordered" evidence="1">
    <location>
        <begin position="119"/>
        <end position="204"/>
    </location>
</feature>
<feature type="region of interest" description="Disordered" evidence="1">
    <location>
        <begin position="1"/>
        <end position="101"/>
    </location>
</feature>
<gene>
    <name evidence="2" type="ORF">HRbin22_02252</name>
</gene>
<dbReference type="Proteomes" id="UP000236642">
    <property type="component" value="Unassembled WGS sequence"/>
</dbReference>
<dbReference type="AlphaFoldDB" id="A0A2H5Y977"/>
<feature type="region of interest" description="Disordered" evidence="1">
    <location>
        <begin position="239"/>
        <end position="259"/>
    </location>
</feature>